<feature type="compositionally biased region" description="Low complexity" evidence="1">
    <location>
        <begin position="23"/>
        <end position="33"/>
    </location>
</feature>
<proteinExistence type="predicted"/>
<comment type="caution">
    <text evidence="3">The sequence shown here is derived from an EMBL/GenBank/DDBJ whole genome shotgun (WGS) entry which is preliminary data.</text>
</comment>
<evidence type="ECO:0000256" key="2">
    <source>
        <dbReference type="SAM" id="Phobius"/>
    </source>
</evidence>
<feature type="region of interest" description="Disordered" evidence="1">
    <location>
        <begin position="20"/>
        <end position="47"/>
    </location>
</feature>
<gene>
    <name evidence="3" type="ORF">KIPB_002068</name>
</gene>
<protein>
    <recommendedName>
        <fullName evidence="5">Transmembrane protein</fullName>
    </recommendedName>
</protein>
<keyword evidence="2" id="KW-0472">Membrane</keyword>
<feature type="transmembrane region" description="Helical" evidence="2">
    <location>
        <begin position="56"/>
        <end position="76"/>
    </location>
</feature>
<dbReference type="EMBL" id="BDIP01000320">
    <property type="protein sequence ID" value="GIQ81154.1"/>
    <property type="molecule type" value="Genomic_DNA"/>
</dbReference>
<dbReference type="AlphaFoldDB" id="A0A9K3CT11"/>
<keyword evidence="4" id="KW-1185">Reference proteome</keyword>
<keyword evidence="2" id="KW-0812">Transmembrane</keyword>
<organism evidence="3 4">
    <name type="scientific">Kipferlia bialata</name>
    <dbReference type="NCBI Taxonomy" id="797122"/>
    <lineage>
        <taxon>Eukaryota</taxon>
        <taxon>Metamonada</taxon>
        <taxon>Carpediemonas-like organisms</taxon>
        <taxon>Kipferlia</taxon>
    </lineage>
</organism>
<evidence type="ECO:0000256" key="1">
    <source>
        <dbReference type="SAM" id="MobiDB-lite"/>
    </source>
</evidence>
<evidence type="ECO:0008006" key="5">
    <source>
        <dbReference type="Google" id="ProtNLM"/>
    </source>
</evidence>
<dbReference type="Proteomes" id="UP000265618">
    <property type="component" value="Unassembled WGS sequence"/>
</dbReference>
<feature type="transmembrane region" description="Helical" evidence="2">
    <location>
        <begin position="88"/>
        <end position="111"/>
    </location>
</feature>
<evidence type="ECO:0000313" key="3">
    <source>
        <dbReference type="EMBL" id="GIQ81154.1"/>
    </source>
</evidence>
<reference evidence="3 4" key="1">
    <citation type="journal article" date="2018" name="PLoS ONE">
        <title>The draft genome of Kipferlia bialata reveals reductive genome evolution in fornicate parasites.</title>
        <authorList>
            <person name="Tanifuji G."/>
            <person name="Takabayashi S."/>
            <person name="Kume K."/>
            <person name="Takagi M."/>
            <person name="Nakayama T."/>
            <person name="Kamikawa R."/>
            <person name="Inagaki Y."/>
            <person name="Hashimoto T."/>
        </authorList>
    </citation>
    <scope>NUCLEOTIDE SEQUENCE [LARGE SCALE GENOMIC DNA]</scope>
    <source>
        <strain evidence="3">NY0173</strain>
    </source>
</reference>
<name>A0A9K3CT11_9EUKA</name>
<sequence>MWRNDRHRNRVRVGIGLSPTRLDSASSASGVSGDEAEETNGHNTERKHRTITKLDVIPWVYTLYCACYLALVVFISAFESGNWAEKTYYIIVAPTNLVEGLCLAVIVYPFAARASQSTTPRWDMSV</sequence>
<evidence type="ECO:0000313" key="4">
    <source>
        <dbReference type="Proteomes" id="UP000265618"/>
    </source>
</evidence>
<accession>A0A9K3CT11</accession>
<keyword evidence="2" id="KW-1133">Transmembrane helix</keyword>